<organism evidence="1 2">
    <name type="scientific">Allorhodopirellula solitaria</name>
    <dbReference type="NCBI Taxonomy" id="2527987"/>
    <lineage>
        <taxon>Bacteria</taxon>
        <taxon>Pseudomonadati</taxon>
        <taxon>Planctomycetota</taxon>
        <taxon>Planctomycetia</taxon>
        <taxon>Pirellulales</taxon>
        <taxon>Pirellulaceae</taxon>
        <taxon>Allorhodopirellula</taxon>
    </lineage>
</organism>
<dbReference type="AlphaFoldDB" id="A0A5C5X048"/>
<evidence type="ECO:0000313" key="1">
    <source>
        <dbReference type="EMBL" id="TWT56524.1"/>
    </source>
</evidence>
<proteinExistence type="predicted"/>
<keyword evidence="2" id="KW-1185">Reference proteome</keyword>
<sequence length="266" mass="30494">MPRPPRHELHRYVSRAPDDNDDNWLRPYSEVIATAGQECSVSSQAKALTAAIDICCHIRNSNDAELNQKHSLEPVIIDYLGKMDALGRTLKAAGVREYRTTAEAIITIGFTLHDLPERFGLGSILSLWSKNFEIEWQYWVEIASACRTDIARYPGTYQLVTHDRILRVCPVGPKPTNPFQHEFTFFVDDFLEAMNDNRKRVYYLFAAVANDQLSPGQLRARKEHLMRDYTRRYGTPSHPYIFSPDVPAPLATASEHPKLRYVSLNW</sequence>
<dbReference type="EMBL" id="SJPK01000012">
    <property type="protein sequence ID" value="TWT56524.1"/>
    <property type="molecule type" value="Genomic_DNA"/>
</dbReference>
<name>A0A5C5X048_9BACT</name>
<dbReference type="Proteomes" id="UP000318053">
    <property type="component" value="Unassembled WGS sequence"/>
</dbReference>
<comment type="caution">
    <text evidence="1">The sequence shown here is derived from an EMBL/GenBank/DDBJ whole genome shotgun (WGS) entry which is preliminary data.</text>
</comment>
<reference evidence="1 2" key="1">
    <citation type="submission" date="2019-02" db="EMBL/GenBank/DDBJ databases">
        <title>Deep-cultivation of Planctomycetes and their phenomic and genomic characterization uncovers novel biology.</title>
        <authorList>
            <person name="Wiegand S."/>
            <person name="Jogler M."/>
            <person name="Boedeker C."/>
            <person name="Pinto D."/>
            <person name="Vollmers J."/>
            <person name="Rivas-Marin E."/>
            <person name="Kohn T."/>
            <person name="Peeters S.H."/>
            <person name="Heuer A."/>
            <person name="Rast P."/>
            <person name="Oberbeckmann S."/>
            <person name="Bunk B."/>
            <person name="Jeske O."/>
            <person name="Meyerdierks A."/>
            <person name="Storesund J.E."/>
            <person name="Kallscheuer N."/>
            <person name="Luecker S."/>
            <person name="Lage O.M."/>
            <person name="Pohl T."/>
            <person name="Merkel B.J."/>
            <person name="Hornburger P."/>
            <person name="Mueller R.-W."/>
            <person name="Bruemmer F."/>
            <person name="Labrenz M."/>
            <person name="Spormann A.M."/>
            <person name="Op Den Camp H."/>
            <person name="Overmann J."/>
            <person name="Amann R."/>
            <person name="Jetten M.S.M."/>
            <person name="Mascher T."/>
            <person name="Medema M.H."/>
            <person name="Devos D.P."/>
            <person name="Kaster A.-K."/>
            <person name="Ovreas L."/>
            <person name="Rohde M."/>
            <person name="Galperin M.Y."/>
            <person name="Jogler C."/>
        </authorList>
    </citation>
    <scope>NUCLEOTIDE SEQUENCE [LARGE SCALE GENOMIC DNA]</scope>
    <source>
        <strain evidence="1 2">CA85</strain>
    </source>
</reference>
<accession>A0A5C5X048</accession>
<evidence type="ECO:0000313" key="2">
    <source>
        <dbReference type="Proteomes" id="UP000318053"/>
    </source>
</evidence>
<gene>
    <name evidence="1" type="ORF">CA85_40570</name>
</gene>
<protein>
    <submittedName>
        <fullName evidence="1">Uncharacterized protein</fullName>
    </submittedName>
</protein>